<keyword evidence="2" id="KW-0732">Signal</keyword>
<dbReference type="SMART" id="SM00369">
    <property type="entry name" value="LRR_TYP"/>
    <property type="match status" value="6"/>
</dbReference>
<dbReference type="InterPro" id="IPR003591">
    <property type="entry name" value="Leu-rich_rpt_typical-subtyp"/>
</dbReference>
<proteinExistence type="predicted"/>
<dbReference type="Gene3D" id="3.80.10.10">
    <property type="entry name" value="Ribonuclease Inhibitor"/>
    <property type="match status" value="2"/>
</dbReference>
<evidence type="ECO:0000256" key="4">
    <source>
        <dbReference type="SAM" id="Phobius"/>
    </source>
</evidence>
<dbReference type="GO" id="GO:0031012">
    <property type="term" value="C:extracellular matrix"/>
    <property type="evidence" value="ECO:0007669"/>
    <property type="project" value="TreeGrafter"/>
</dbReference>
<evidence type="ECO:0000313" key="5">
    <source>
        <dbReference type="EMBL" id="KAJ8027250.1"/>
    </source>
</evidence>
<dbReference type="InterPro" id="IPR050328">
    <property type="entry name" value="Dev_Immune_Receptor"/>
</dbReference>
<evidence type="ECO:0000256" key="3">
    <source>
        <dbReference type="ARBA" id="ARBA00022737"/>
    </source>
</evidence>
<keyword evidence="5" id="KW-0675">Receptor</keyword>
<keyword evidence="1" id="KW-0433">Leucine-rich repeat</keyword>
<keyword evidence="4" id="KW-0812">Transmembrane</keyword>
<dbReference type="PANTHER" id="PTHR24373">
    <property type="entry name" value="SLIT RELATED LEUCINE-RICH REPEAT NEURONAL PROTEIN"/>
    <property type="match status" value="1"/>
</dbReference>
<dbReference type="GO" id="GO:0005615">
    <property type="term" value="C:extracellular space"/>
    <property type="evidence" value="ECO:0007669"/>
    <property type="project" value="TreeGrafter"/>
</dbReference>
<keyword evidence="3" id="KW-0677">Repeat</keyword>
<reference evidence="5" key="1">
    <citation type="submission" date="2021-10" db="EMBL/GenBank/DDBJ databases">
        <title>Tropical sea cucumber genome reveals ecological adaptation and Cuvierian tubules defense mechanism.</title>
        <authorList>
            <person name="Chen T."/>
        </authorList>
    </citation>
    <scope>NUCLEOTIDE SEQUENCE</scope>
    <source>
        <strain evidence="5">Nanhai2018</strain>
        <tissue evidence="5">Muscle</tissue>
    </source>
</reference>
<keyword evidence="4" id="KW-1133">Transmembrane helix</keyword>
<name>A0A9Q0YRJ4_HOLLE</name>
<dbReference type="OrthoDB" id="27267at2759"/>
<comment type="caution">
    <text evidence="5">The sequence shown here is derived from an EMBL/GenBank/DDBJ whole genome shotgun (WGS) entry which is preliminary data.</text>
</comment>
<dbReference type="EMBL" id="JAIZAY010000016">
    <property type="protein sequence ID" value="KAJ8027250.1"/>
    <property type="molecule type" value="Genomic_DNA"/>
</dbReference>
<dbReference type="PANTHER" id="PTHR24373:SF398">
    <property type="entry name" value="LEUCINE-RICH REPEAT-CONTAINING G-PROTEIN COUPLED RECEPTOR 6"/>
    <property type="match status" value="1"/>
</dbReference>
<dbReference type="InterPro" id="IPR032675">
    <property type="entry name" value="LRR_dom_sf"/>
</dbReference>
<dbReference type="Proteomes" id="UP001152320">
    <property type="component" value="Chromosome 16"/>
</dbReference>
<evidence type="ECO:0000256" key="2">
    <source>
        <dbReference type="ARBA" id="ARBA00022729"/>
    </source>
</evidence>
<dbReference type="Pfam" id="PF13855">
    <property type="entry name" value="LRR_8"/>
    <property type="match status" value="2"/>
</dbReference>
<evidence type="ECO:0000313" key="6">
    <source>
        <dbReference type="Proteomes" id="UP001152320"/>
    </source>
</evidence>
<accession>A0A9Q0YRJ4</accession>
<dbReference type="SUPFAM" id="SSF52058">
    <property type="entry name" value="L domain-like"/>
    <property type="match status" value="1"/>
</dbReference>
<gene>
    <name evidence="5" type="ORF">HOLleu_32348</name>
</gene>
<keyword evidence="4" id="KW-0472">Membrane</keyword>
<organism evidence="5 6">
    <name type="scientific">Holothuria leucospilota</name>
    <name type="common">Black long sea cucumber</name>
    <name type="synonym">Mertensiothuria leucospilota</name>
    <dbReference type="NCBI Taxonomy" id="206669"/>
    <lineage>
        <taxon>Eukaryota</taxon>
        <taxon>Metazoa</taxon>
        <taxon>Echinodermata</taxon>
        <taxon>Eleutherozoa</taxon>
        <taxon>Echinozoa</taxon>
        <taxon>Holothuroidea</taxon>
        <taxon>Aspidochirotacea</taxon>
        <taxon>Aspidochirotida</taxon>
        <taxon>Holothuriidae</taxon>
        <taxon>Holothuria</taxon>
    </lineage>
</organism>
<feature type="transmembrane region" description="Helical" evidence="4">
    <location>
        <begin position="396"/>
        <end position="414"/>
    </location>
</feature>
<dbReference type="AlphaFoldDB" id="A0A9Q0YRJ4"/>
<keyword evidence="6" id="KW-1185">Reference proteome</keyword>
<dbReference type="InterPro" id="IPR001611">
    <property type="entry name" value="Leu-rich_rpt"/>
</dbReference>
<sequence length="438" mass="49660">MDFSWPVIHNWDYLVWYITKVFLTLICAINLTDSVPTGHNVSPKAGSPEQTCGNVCRYDEYFRRAQCNERGLTYIPSSTGCEMTTILELQNNNIQNIPPERIEEYYHVKTMGLSWNQISVLYPGTFSRLSRLRNMICSHNNLEIVPNGVFNGTEESLSRIYLNNNSIIIIGNRAFQGLAQVTFINLNDNLIKALPVRVFRDVINIKDLFLDNNELKYLNKDQFKGLKEMSTLSLQGNQIKTLPSGLFSGLESLNEVSISNNQLITILAPQILGLRLGVNVLNLTNNHMSHTAVIFPFLINATWTLYLGGNPFLCDCDFQMLQERLNTTSTQQTIDTSSENPLSCEFQDGTKQNITDSLSNLCHDTTTKEREIDNWFNRSGSTNQHGQLTSSETNPGWLPIFIFTELTLFFILWLGNTFYKPCKKAGNVIKAKIAKVQP</sequence>
<protein>
    <submittedName>
        <fullName evidence="5">Leucine-rich repeat-containing G-protein coupled receptor 4</fullName>
    </submittedName>
</protein>
<evidence type="ECO:0000256" key="1">
    <source>
        <dbReference type="ARBA" id="ARBA00022614"/>
    </source>
</evidence>